<dbReference type="PANTHER" id="PTHR30487:SF0">
    <property type="entry name" value="PREPILIN LEADER PEPTIDASE_N-METHYLTRANSFERASE-RELATED"/>
    <property type="match status" value="1"/>
</dbReference>
<keyword evidence="2" id="KW-1133">Transmembrane helix</keyword>
<evidence type="ECO:0000259" key="3">
    <source>
        <dbReference type="Pfam" id="PF01478"/>
    </source>
</evidence>
<dbReference type="PANTHER" id="PTHR30487">
    <property type="entry name" value="TYPE 4 PREPILIN-LIKE PROTEINS LEADER PEPTIDE-PROCESSING ENZYME"/>
    <property type="match status" value="1"/>
</dbReference>
<feature type="transmembrane region" description="Helical" evidence="2">
    <location>
        <begin position="91"/>
        <end position="115"/>
    </location>
</feature>
<comment type="caution">
    <text evidence="4">The sequence shown here is derived from an EMBL/GenBank/DDBJ whole genome shotgun (WGS) entry which is preliminary data.</text>
</comment>
<sequence>MVVASAAFVLLLIAFISDLIRQTIPNWLTGSAFVTGLLYQGLLAGTEGEGWLWSIGGAAAGFLPLLILYALGGIGAGDVKLFGGLGAWLGAAAVMQLMLYAILYAGAIGVVMLLFHRGIVRNMIEGLRSVMILRGALLNSRWFSWARSGKSFPFMLAVAPAAFTLWMA</sequence>
<feature type="transmembrane region" description="Helical" evidence="2">
    <location>
        <begin position="26"/>
        <end position="44"/>
    </location>
</feature>
<keyword evidence="4" id="KW-0378">Hydrolase</keyword>
<dbReference type="GO" id="GO:0004190">
    <property type="term" value="F:aspartic-type endopeptidase activity"/>
    <property type="evidence" value="ECO:0007669"/>
    <property type="project" value="UniProtKB-EC"/>
</dbReference>
<accession>A0A9X2ML64</accession>
<dbReference type="EC" id="3.4.23.43" evidence="4"/>
<evidence type="ECO:0000256" key="2">
    <source>
        <dbReference type="SAM" id="Phobius"/>
    </source>
</evidence>
<keyword evidence="2" id="KW-0472">Membrane</keyword>
<dbReference type="GO" id="GO:0005886">
    <property type="term" value="C:plasma membrane"/>
    <property type="evidence" value="ECO:0007669"/>
    <property type="project" value="TreeGrafter"/>
</dbReference>
<comment type="similarity">
    <text evidence="1">Belongs to the peptidase A24 family.</text>
</comment>
<organism evidence="4 5">
    <name type="scientific">Paenibacillus soyae</name>
    <dbReference type="NCBI Taxonomy" id="2969249"/>
    <lineage>
        <taxon>Bacteria</taxon>
        <taxon>Bacillati</taxon>
        <taxon>Bacillota</taxon>
        <taxon>Bacilli</taxon>
        <taxon>Bacillales</taxon>
        <taxon>Paenibacillaceae</taxon>
        <taxon>Paenibacillus</taxon>
    </lineage>
</organism>
<feature type="domain" description="Prepilin type IV endopeptidase peptidase" evidence="3">
    <location>
        <begin position="7"/>
        <end position="109"/>
    </location>
</feature>
<reference evidence="4" key="1">
    <citation type="submission" date="2022-08" db="EMBL/GenBank/DDBJ databases">
        <title>The genomic sequence of strain Paenibacillus sp. SCIV0701.</title>
        <authorList>
            <person name="Zhao H."/>
        </authorList>
    </citation>
    <scope>NUCLEOTIDE SEQUENCE</scope>
    <source>
        <strain evidence="4">SCIV0701</strain>
    </source>
</reference>
<keyword evidence="5" id="KW-1185">Reference proteome</keyword>
<dbReference type="AlphaFoldDB" id="A0A9X2ML64"/>
<dbReference type="Proteomes" id="UP001141950">
    <property type="component" value="Unassembled WGS sequence"/>
</dbReference>
<keyword evidence="2" id="KW-0812">Transmembrane</keyword>
<proteinExistence type="inferred from homology"/>
<evidence type="ECO:0000313" key="4">
    <source>
        <dbReference type="EMBL" id="MCR2802350.1"/>
    </source>
</evidence>
<dbReference type="GO" id="GO:0006465">
    <property type="term" value="P:signal peptide processing"/>
    <property type="evidence" value="ECO:0007669"/>
    <property type="project" value="TreeGrafter"/>
</dbReference>
<evidence type="ECO:0000313" key="5">
    <source>
        <dbReference type="Proteomes" id="UP001141950"/>
    </source>
</evidence>
<evidence type="ECO:0000256" key="1">
    <source>
        <dbReference type="ARBA" id="ARBA00005801"/>
    </source>
</evidence>
<dbReference type="EMBL" id="JANIPJ010000001">
    <property type="protein sequence ID" value="MCR2802350.1"/>
    <property type="molecule type" value="Genomic_DNA"/>
</dbReference>
<dbReference type="Pfam" id="PF01478">
    <property type="entry name" value="Peptidase_A24"/>
    <property type="match status" value="1"/>
</dbReference>
<protein>
    <submittedName>
        <fullName evidence="4">Prepilin peptidase</fullName>
        <ecNumber evidence="4">3.4.23.43</ecNumber>
    </submittedName>
</protein>
<dbReference type="InterPro" id="IPR000045">
    <property type="entry name" value="Prepilin_IV_endopep_pep"/>
</dbReference>
<feature type="transmembrane region" description="Helical" evidence="2">
    <location>
        <begin position="51"/>
        <end position="71"/>
    </location>
</feature>
<dbReference type="RefSeq" id="WP_257441835.1">
    <property type="nucleotide sequence ID" value="NZ_JANIPJ010000001.1"/>
</dbReference>
<dbReference type="InterPro" id="IPR050882">
    <property type="entry name" value="Prepilin_peptidase/N-MTase"/>
</dbReference>
<dbReference type="Gene3D" id="1.20.120.1220">
    <property type="match status" value="1"/>
</dbReference>
<gene>
    <name evidence="4" type="ORF">NQZ67_00520</name>
</gene>
<name>A0A9X2ML64_9BACL</name>